<sequence>MSTFGKILADGRRNLGLSQKEFAQLLQQHSVNIDYKHLAKIENNRLDIKAPIYDNLIDAVTEILELDIDELKRIRSLTEIEELDGSGAMFPVYWKD</sequence>
<evidence type="ECO:0000313" key="2">
    <source>
        <dbReference type="Proteomes" id="UP000184550"/>
    </source>
</evidence>
<proteinExistence type="predicted"/>
<dbReference type="Proteomes" id="UP000184550">
    <property type="component" value="Unassembled WGS sequence"/>
</dbReference>
<dbReference type="GO" id="GO:0003677">
    <property type="term" value="F:DNA binding"/>
    <property type="evidence" value="ECO:0007669"/>
    <property type="project" value="InterPro"/>
</dbReference>
<dbReference type="AlphaFoldDB" id="A0A7Z9DXU7"/>
<accession>A0A7Z9DXU7</accession>
<reference evidence="1" key="1">
    <citation type="submission" date="2019-10" db="EMBL/GenBank/DDBJ databases">
        <authorList>
            <consortium name="Genoscope - CEA"/>
            <person name="William W."/>
        </authorList>
    </citation>
    <scope>NUCLEOTIDE SEQUENCE [LARGE SCALE GENOMIC DNA]</scope>
    <source>
        <strain evidence="1">BBR_PRJEB10992</strain>
    </source>
</reference>
<evidence type="ECO:0008006" key="3">
    <source>
        <dbReference type="Google" id="ProtNLM"/>
    </source>
</evidence>
<keyword evidence="2" id="KW-1185">Reference proteome</keyword>
<gene>
    <name evidence="1" type="ORF">PL8927_60022</name>
</gene>
<dbReference type="InterPro" id="IPR001387">
    <property type="entry name" value="Cro/C1-type_HTH"/>
</dbReference>
<dbReference type="SUPFAM" id="SSF47413">
    <property type="entry name" value="lambda repressor-like DNA-binding domains"/>
    <property type="match status" value="1"/>
</dbReference>
<organism evidence="1 2">
    <name type="scientific">Planktothrix serta PCC 8927</name>
    <dbReference type="NCBI Taxonomy" id="671068"/>
    <lineage>
        <taxon>Bacteria</taxon>
        <taxon>Bacillati</taxon>
        <taxon>Cyanobacteriota</taxon>
        <taxon>Cyanophyceae</taxon>
        <taxon>Oscillatoriophycideae</taxon>
        <taxon>Oscillatoriales</taxon>
        <taxon>Microcoleaceae</taxon>
        <taxon>Planktothrix</taxon>
    </lineage>
</organism>
<comment type="caution">
    <text evidence="1">The sequence shown here is derived from an EMBL/GenBank/DDBJ whole genome shotgun (WGS) entry which is preliminary data.</text>
</comment>
<dbReference type="Gene3D" id="1.10.260.40">
    <property type="entry name" value="lambda repressor-like DNA-binding domains"/>
    <property type="match status" value="1"/>
</dbReference>
<evidence type="ECO:0000313" key="1">
    <source>
        <dbReference type="EMBL" id="VXD17420.1"/>
    </source>
</evidence>
<dbReference type="RefSeq" id="WP_083616883.1">
    <property type="nucleotide sequence ID" value="NZ_LR734825.1"/>
</dbReference>
<dbReference type="InterPro" id="IPR010982">
    <property type="entry name" value="Lambda_DNA-bd_dom_sf"/>
</dbReference>
<dbReference type="CDD" id="cd00093">
    <property type="entry name" value="HTH_XRE"/>
    <property type="match status" value="1"/>
</dbReference>
<name>A0A7Z9DXU7_9CYAN</name>
<dbReference type="EMBL" id="CZCU02000135">
    <property type="protein sequence ID" value="VXD17420.1"/>
    <property type="molecule type" value="Genomic_DNA"/>
</dbReference>
<protein>
    <recommendedName>
        <fullName evidence="3">HTH cro/C1-type domain-containing protein</fullName>
    </recommendedName>
</protein>
<dbReference type="OrthoDB" id="515891at2"/>